<dbReference type="InterPro" id="IPR001783">
    <property type="entry name" value="Lumazine-bd"/>
</dbReference>
<accession>A0A399ERI9</accession>
<feature type="domain" description="Lumazine-binding" evidence="11">
    <location>
        <begin position="96"/>
        <end position="192"/>
    </location>
</feature>
<evidence type="ECO:0000256" key="2">
    <source>
        <dbReference type="ARBA" id="ARBA00002803"/>
    </source>
</evidence>
<comment type="pathway">
    <text evidence="3">Cofactor biosynthesis; riboflavin biosynthesis; riboflavin from 2-hydroxy-3-oxobutyl phosphate and 5-amino-6-(D-ribitylamino)uracil: step 2/2.</text>
</comment>
<dbReference type="GO" id="GO:0004746">
    <property type="term" value="F:riboflavin synthase activity"/>
    <property type="evidence" value="ECO:0007669"/>
    <property type="project" value="UniProtKB-UniRule"/>
</dbReference>
<dbReference type="EC" id="2.5.1.9" evidence="4 9"/>
<comment type="catalytic activity">
    <reaction evidence="1">
        <text>2 6,7-dimethyl-8-(1-D-ribityl)lumazine + H(+) = 5-amino-6-(D-ribitylamino)uracil + riboflavin</text>
        <dbReference type="Rhea" id="RHEA:20772"/>
        <dbReference type="ChEBI" id="CHEBI:15378"/>
        <dbReference type="ChEBI" id="CHEBI:15934"/>
        <dbReference type="ChEBI" id="CHEBI:57986"/>
        <dbReference type="ChEBI" id="CHEBI:58201"/>
        <dbReference type="EC" id="2.5.1.9"/>
    </reaction>
</comment>
<sequence length="199" mass="21194">MFTGIVEEVGQVLASREEGGNRVVTIGASKILEDMRVGDSVACSGACLTVTAFDREGFSVALSRESVARTAPRWEVGSRLNLERAMRADGRFGGHLVSGHVDGTGTVVAVSPQPGAWVVEIEAPPALRPYLVAKGSVSVDGVSLTVVEVRGRVFSTWLIPHTLEVTTLAELTPGAVVNLEADLLAKYVERILQTREALR</sequence>
<dbReference type="NCBIfam" id="TIGR00187">
    <property type="entry name" value="ribE"/>
    <property type="match status" value="1"/>
</dbReference>
<dbReference type="Proteomes" id="UP000265341">
    <property type="component" value="Unassembled WGS sequence"/>
</dbReference>
<evidence type="ECO:0000256" key="3">
    <source>
        <dbReference type="ARBA" id="ARBA00004887"/>
    </source>
</evidence>
<evidence type="ECO:0000256" key="9">
    <source>
        <dbReference type="NCBIfam" id="TIGR00187"/>
    </source>
</evidence>
<feature type="domain" description="Lumazine-binding" evidence="11">
    <location>
        <begin position="1"/>
        <end position="95"/>
    </location>
</feature>
<keyword evidence="6" id="KW-0686">Riboflavin biosynthesis</keyword>
<reference evidence="12 13" key="1">
    <citation type="submission" date="2018-08" db="EMBL/GenBank/DDBJ databases">
        <title>Meiothermus roseus NBRC 110900 genome sequencing project.</title>
        <authorList>
            <person name="Da Costa M.S."/>
            <person name="Albuquerque L."/>
            <person name="Raposo P."/>
            <person name="Froufe H.J.C."/>
            <person name="Barroso C.S."/>
            <person name="Egas C."/>
        </authorList>
    </citation>
    <scope>NUCLEOTIDE SEQUENCE [LARGE SCALE GENOMIC DNA]</scope>
    <source>
        <strain evidence="12 13">NBRC 110900</strain>
    </source>
</reference>
<evidence type="ECO:0000256" key="5">
    <source>
        <dbReference type="ARBA" id="ARBA00013950"/>
    </source>
</evidence>
<evidence type="ECO:0000256" key="6">
    <source>
        <dbReference type="ARBA" id="ARBA00022619"/>
    </source>
</evidence>
<evidence type="ECO:0000313" key="12">
    <source>
        <dbReference type="EMBL" id="RIH86140.1"/>
    </source>
</evidence>
<dbReference type="FunFam" id="2.40.30.20:FF:000004">
    <property type="entry name" value="Riboflavin synthase, alpha subunit"/>
    <property type="match status" value="1"/>
</dbReference>
<dbReference type="RefSeq" id="WP_119277736.1">
    <property type="nucleotide sequence ID" value="NZ_QWLA01000033.1"/>
</dbReference>
<keyword evidence="8" id="KW-0677">Repeat</keyword>
<dbReference type="Gene3D" id="2.40.30.20">
    <property type="match status" value="2"/>
</dbReference>
<evidence type="ECO:0000313" key="13">
    <source>
        <dbReference type="Proteomes" id="UP000265341"/>
    </source>
</evidence>
<name>A0A399ERI9_9DEIN</name>
<proteinExistence type="predicted"/>
<evidence type="ECO:0000256" key="1">
    <source>
        <dbReference type="ARBA" id="ARBA00000968"/>
    </source>
</evidence>
<organism evidence="12 13">
    <name type="scientific">Calidithermus roseus</name>
    <dbReference type="NCBI Taxonomy" id="1644118"/>
    <lineage>
        <taxon>Bacteria</taxon>
        <taxon>Thermotogati</taxon>
        <taxon>Deinococcota</taxon>
        <taxon>Deinococci</taxon>
        <taxon>Thermales</taxon>
        <taxon>Thermaceae</taxon>
        <taxon>Calidithermus</taxon>
    </lineage>
</organism>
<feature type="repeat" description="Lumazine-binding" evidence="10">
    <location>
        <begin position="96"/>
        <end position="192"/>
    </location>
</feature>
<dbReference type="InterPro" id="IPR023366">
    <property type="entry name" value="ATP_synth_asu-like_sf"/>
</dbReference>
<dbReference type="PIRSF" id="PIRSF000498">
    <property type="entry name" value="Riboflavin_syn_A"/>
    <property type="match status" value="1"/>
</dbReference>
<dbReference type="PANTHER" id="PTHR21098">
    <property type="entry name" value="RIBOFLAVIN SYNTHASE ALPHA CHAIN"/>
    <property type="match status" value="1"/>
</dbReference>
<gene>
    <name evidence="12" type="primary">ribE</name>
    <name evidence="12" type="ORF">Mrose_01914</name>
</gene>
<feature type="repeat" description="Lumazine-binding" evidence="10">
    <location>
        <begin position="1"/>
        <end position="95"/>
    </location>
</feature>
<dbReference type="GO" id="GO:0009231">
    <property type="term" value="P:riboflavin biosynthetic process"/>
    <property type="evidence" value="ECO:0007669"/>
    <property type="project" value="UniProtKB-KW"/>
</dbReference>
<dbReference type="OrthoDB" id="9788537at2"/>
<dbReference type="NCBIfam" id="NF006767">
    <property type="entry name" value="PRK09289.1"/>
    <property type="match status" value="1"/>
</dbReference>
<protein>
    <recommendedName>
        <fullName evidence="5 9">Riboflavin synthase</fullName>
        <ecNumber evidence="4 9">2.5.1.9</ecNumber>
    </recommendedName>
</protein>
<keyword evidence="13" id="KW-1185">Reference proteome</keyword>
<dbReference type="PANTHER" id="PTHR21098:SF12">
    <property type="entry name" value="RIBOFLAVIN SYNTHASE"/>
    <property type="match status" value="1"/>
</dbReference>
<evidence type="ECO:0000256" key="4">
    <source>
        <dbReference type="ARBA" id="ARBA00012827"/>
    </source>
</evidence>
<evidence type="ECO:0000256" key="7">
    <source>
        <dbReference type="ARBA" id="ARBA00022679"/>
    </source>
</evidence>
<dbReference type="CDD" id="cd00402">
    <property type="entry name" value="Riboflavin_synthase_like"/>
    <property type="match status" value="1"/>
</dbReference>
<keyword evidence="7 12" id="KW-0808">Transferase</keyword>
<dbReference type="EMBL" id="QWLA01000033">
    <property type="protein sequence ID" value="RIH86140.1"/>
    <property type="molecule type" value="Genomic_DNA"/>
</dbReference>
<dbReference type="AlphaFoldDB" id="A0A399ERI9"/>
<dbReference type="Pfam" id="PF00677">
    <property type="entry name" value="Lum_binding"/>
    <property type="match status" value="2"/>
</dbReference>
<dbReference type="PROSITE" id="PS51177">
    <property type="entry name" value="LUMAZINE_BIND"/>
    <property type="match status" value="2"/>
</dbReference>
<dbReference type="InterPro" id="IPR026017">
    <property type="entry name" value="Lumazine-bd_dom"/>
</dbReference>
<comment type="caution">
    <text evidence="12">The sequence shown here is derived from an EMBL/GenBank/DDBJ whole genome shotgun (WGS) entry which is preliminary data.</text>
</comment>
<comment type="function">
    <text evidence="2">Catalyzes the dismutation of two molecules of 6,7-dimethyl-8-ribityllumazine, resulting in the formation of riboflavin and 5-amino-6-(D-ribitylamino)uracil.</text>
</comment>
<evidence type="ECO:0000256" key="8">
    <source>
        <dbReference type="ARBA" id="ARBA00022737"/>
    </source>
</evidence>
<evidence type="ECO:0000259" key="11">
    <source>
        <dbReference type="PROSITE" id="PS51177"/>
    </source>
</evidence>
<dbReference type="SUPFAM" id="SSF63380">
    <property type="entry name" value="Riboflavin synthase domain-like"/>
    <property type="match status" value="2"/>
</dbReference>
<evidence type="ECO:0000256" key="10">
    <source>
        <dbReference type="PROSITE-ProRule" id="PRU00524"/>
    </source>
</evidence>
<dbReference type="InterPro" id="IPR017938">
    <property type="entry name" value="Riboflavin_synthase-like_b-brl"/>
</dbReference>